<dbReference type="STRING" id="1149755.A0A2J6SC95"/>
<feature type="domain" description="Agd3 CBM87" evidence="3">
    <location>
        <begin position="85"/>
        <end position="299"/>
    </location>
</feature>
<dbReference type="InterPro" id="IPR056826">
    <property type="entry name" value="Agd3_CE"/>
</dbReference>
<evidence type="ECO:0000259" key="4">
    <source>
        <dbReference type="Pfam" id="PF25117"/>
    </source>
</evidence>
<dbReference type="OrthoDB" id="2113314at2759"/>
<evidence type="ECO:0000313" key="6">
    <source>
        <dbReference type="Proteomes" id="UP000235786"/>
    </source>
</evidence>
<dbReference type="AlphaFoldDB" id="A0A2J6SC95"/>
<evidence type="ECO:0008006" key="7">
    <source>
        <dbReference type="Google" id="ProtNLM"/>
    </source>
</evidence>
<name>A0A2J6SC95_HYAVF</name>
<feature type="domain" description="Agd3 deacetylase" evidence="2">
    <location>
        <begin position="313"/>
        <end position="680"/>
    </location>
</feature>
<dbReference type="PANTHER" id="PTHR31002">
    <property type="entry name" value="SERIPAUPERIN"/>
    <property type="match status" value="1"/>
</dbReference>
<evidence type="ECO:0000259" key="3">
    <source>
        <dbReference type="Pfam" id="PF25116"/>
    </source>
</evidence>
<keyword evidence="1" id="KW-0732">Signal</keyword>
<dbReference type="Proteomes" id="UP000235786">
    <property type="component" value="Unassembled WGS sequence"/>
</dbReference>
<reference evidence="5 6" key="1">
    <citation type="submission" date="2016-04" db="EMBL/GenBank/DDBJ databases">
        <title>A degradative enzymes factory behind the ericoid mycorrhizal symbiosis.</title>
        <authorList>
            <consortium name="DOE Joint Genome Institute"/>
            <person name="Martino E."/>
            <person name="Morin E."/>
            <person name="Grelet G."/>
            <person name="Kuo A."/>
            <person name="Kohler A."/>
            <person name="Daghino S."/>
            <person name="Barry K."/>
            <person name="Choi C."/>
            <person name="Cichocki N."/>
            <person name="Clum A."/>
            <person name="Copeland A."/>
            <person name="Hainaut M."/>
            <person name="Haridas S."/>
            <person name="Labutti K."/>
            <person name="Lindquist E."/>
            <person name="Lipzen A."/>
            <person name="Khouja H.-R."/>
            <person name="Murat C."/>
            <person name="Ohm R."/>
            <person name="Olson A."/>
            <person name="Spatafora J."/>
            <person name="Veneault-Fourrey C."/>
            <person name="Henrissat B."/>
            <person name="Grigoriev I."/>
            <person name="Martin F."/>
            <person name="Perotto S."/>
        </authorList>
    </citation>
    <scope>NUCLEOTIDE SEQUENCE [LARGE SCALE GENOMIC DNA]</scope>
    <source>
        <strain evidence="5 6">F</strain>
    </source>
</reference>
<dbReference type="PANTHER" id="PTHR31002:SF34">
    <property type="entry name" value="CELL WALL PROTEIN CWP1-RELATED"/>
    <property type="match status" value="1"/>
</dbReference>
<evidence type="ECO:0000313" key="5">
    <source>
        <dbReference type="EMBL" id="PMD48386.1"/>
    </source>
</evidence>
<dbReference type="Pfam" id="PF25116">
    <property type="entry name" value="CBM87_Agd3"/>
    <property type="match status" value="1"/>
</dbReference>
<evidence type="ECO:0000256" key="1">
    <source>
        <dbReference type="SAM" id="SignalP"/>
    </source>
</evidence>
<protein>
    <recommendedName>
        <fullName evidence="7">Extracellular serine-rich protein</fullName>
    </recommendedName>
</protein>
<proteinExistence type="predicted"/>
<sequence>MFSSRLRYCVFALALCQVSVYGAVHCNHKRSFAESVALNHQSLYVAPEPVPLVEHSAEGNLTFQANTTNVIEVSATAEGLTGTTISSTALVIARDKASAYSAYSGLNDRGIPYQILIVPSSGANLPALSANSTYGNYGLIVVLSEVSYNKGGTIGYQSALTASQWQTLYNYQVQFGVRMVRLDSTPSADTGTTNLGGCCTGEQLVYISDSSAFPQAGLKTGAGLSTVGLYHYRAKITNASIATEFMQFAAPANTSYGTGVSTAGVINNINGRQQMVFYIPFSTDWSLTSNFLQHAWITWATRGLYLGWRRAMLNTQIDDMFLETPIYASDPITNYRVTAADVQHHIGVMQTINKKLPAGSNWVIEVGHNGNGNVEQADTSARGATTCAPGPIEYPDQVDTPLEYAKPIGTGKTLWPVNTTSYANYSAACLERDALLTFWLTPAYRDAFAHISHTFTHEDQDNSTYFDVYREISWNQAWLQNIGIMSASKWSGTGIIPPAITGLHNGDALRAWGDLGIVHVVGDNTRPVLLNTVNEHWPLMSTVKDNGYAGIQITPRWASNIYYNCDLADCTVAEWIATSAGKGDFFDLLNLERDTNVRHLMGLRHDPYMFHQANLRYVGADDYTINGVDQTMSLFELWTTVITNEYTRLVTWPVVSLKHDDIASSFRDRMIRDNCKGELSYTLDASAKSITAVTVTTTGNTCAAPIPVTFPGTVVSQQGATPEQLGTDPLVLWVKMTGSPVTFQLTTPVAL</sequence>
<feature type="signal peptide" evidence="1">
    <location>
        <begin position="1"/>
        <end position="22"/>
    </location>
</feature>
<organism evidence="5 6">
    <name type="scientific">Hyaloscypha variabilis (strain UAMH 11265 / GT02V1 / F)</name>
    <name type="common">Meliniomyces variabilis</name>
    <dbReference type="NCBI Taxonomy" id="1149755"/>
    <lineage>
        <taxon>Eukaryota</taxon>
        <taxon>Fungi</taxon>
        <taxon>Dikarya</taxon>
        <taxon>Ascomycota</taxon>
        <taxon>Pezizomycotina</taxon>
        <taxon>Leotiomycetes</taxon>
        <taxon>Helotiales</taxon>
        <taxon>Hyaloscyphaceae</taxon>
        <taxon>Hyaloscypha</taxon>
        <taxon>Hyaloscypha variabilis</taxon>
    </lineage>
</organism>
<dbReference type="InterPro" id="IPR050788">
    <property type="entry name" value="Yeast_SRP1/TIP1_CWP"/>
</dbReference>
<dbReference type="EMBL" id="KZ613937">
    <property type="protein sequence ID" value="PMD48386.1"/>
    <property type="molecule type" value="Genomic_DNA"/>
</dbReference>
<feature type="domain" description="Agd3 C-terminal" evidence="4">
    <location>
        <begin position="685"/>
        <end position="749"/>
    </location>
</feature>
<evidence type="ECO:0000259" key="2">
    <source>
        <dbReference type="Pfam" id="PF25115"/>
    </source>
</evidence>
<dbReference type="InterPro" id="IPR056827">
    <property type="entry name" value="CBM87_Agd3"/>
</dbReference>
<dbReference type="Pfam" id="PF25117">
    <property type="entry name" value="Agd3_C"/>
    <property type="match status" value="1"/>
</dbReference>
<accession>A0A2J6SC95</accession>
<feature type="chain" id="PRO_5014433275" description="Extracellular serine-rich protein" evidence="1">
    <location>
        <begin position="23"/>
        <end position="751"/>
    </location>
</feature>
<gene>
    <name evidence="5" type="ORF">L207DRAFT_575058</name>
</gene>
<dbReference type="InterPro" id="IPR056825">
    <property type="entry name" value="Agd3_C"/>
</dbReference>
<keyword evidence="6" id="KW-1185">Reference proteome</keyword>
<dbReference type="Pfam" id="PF25115">
    <property type="entry name" value="Agd3_CE"/>
    <property type="match status" value="1"/>
</dbReference>